<keyword evidence="6" id="KW-0256">Endoplasmic reticulum</keyword>
<dbReference type="Pfam" id="PF12931">
    <property type="entry name" value="TPR_Sec16"/>
    <property type="match status" value="1"/>
</dbReference>
<keyword evidence="13" id="KW-1185">Reference proteome</keyword>
<dbReference type="Gene3D" id="1.20.940.10">
    <property type="entry name" value="Functional domain of the splicing factor Prp18"/>
    <property type="match status" value="1"/>
</dbReference>
<dbReference type="Gene3D" id="1.25.40.1030">
    <property type="match status" value="1"/>
</dbReference>
<accession>A0A6A4LWK5</accession>
<keyword evidence="3" id="KW-0813">Transport</keyword>
<evidence type="ECO:0000256" key="1">
    <source>
        <dbReference type="ARBA" id="ARBA00004240"/>
    </source>
</evidence>
<feature type="region of interest" description="Disordered" evidence="10">
    <location>
        <begin position="581"/>
        <end position="600"/>
    </location>
</feature>
<keyword evidence="5" id="KW-0677">Repeat</keyword>
<evidence type="ECO:0000256" key="5">
    <source>
        <dbReference type="ARBA" id="ARBA00022737"/>
    </source>
</evidence>
<feature type="repeat" description="WD" evidence="9">
    <location>
        <begin position="291"/>
        <end position="333"/>
    </location>
</feature>
<proteinExistence type="inferred from homology"/>
<dbReference type="InterPro" id="IPR015943">
    <property type="entry name" value="WD40/YVTN_repeat-like_dom_sf"/>
</dbReference>
<evidence type="ECO:0000256" key="4">
    <source>
        <dbReference type="ARBA" id="ARBA00022574"/>
    </source>
</evidence>
<dbReference type="PANTHER" id="PTHR13923:SF11">
    <property type="entry name" value="SECRETORY 31, ISOFORM D"/>
    <property type="match status" value="1"/>
</dbReference>
<evidence type="ECO:0000256" key="3">
    <source>
        <dbReference type="ARBA" id="ARBA00022448"/>
    </source>
</evidence>
<evidence type="ECO:0000256" key="10">
    <source>
        <dbReference type="SAM" id="MobiDB-lite"/>
    </source>
</evidence>
<dbReference type="InterPro" id="IPR001680">
    <property type="entry name" value="WD40_rpt"/>
</dbReference>
<dbReference type="Proteomes" id="UP000428333">
    <property type="component" value="Linkage Group LG05"/>
</dbReference>
<dbReference type="GO" id="GO:0090110">
    <property type="term" value="P:COPII-coated vesicle cargo loading"/>
    <property type="evidence" value="ECO:0007669"/>
    <property type="project" value="TreeGrafter"/>
</dbReference>
<dbReference type="FunFam" id="1.20.940.10:FF:000003">
    <property type="entry name" value="Protein transport protein SEC31 homolog B"/>
    <property type="match status" value="1"/>
</dbReference>
<dbReference type="InterPro" id="IPR024298">
    <property type="entry name" value="Sec16_Sec23-bd"/>
</dbReference>
<feature type="compositionally biased region" description="Polar residues" evidence="10">
    <location>
        <begin position="1083"/>
        <end position="1093"/>
    </location>
</feature>
<gene>
    <name evidence="12" type="ORF">C3L33_08316</name>
</gene>
<dbReference type="EMBL" id="QEFC01001159">
    <property type="protein sequence ID" value="KAE9459789.1"/>
    <property type="molecule type" value="Genomic_DNA"/>
</dbReference>
<feature type="domain" description="Sec16 Sec23-binding" evidence="11">
    <location>
        <begin position="607"/>
        <end position="804"/>
    </location>
</feature>
<keyword evidence="4 9" id="KW-0853">WD repeat</keyword>
<evidence type="ECO:0000256" key="8">
    <source>
        <dbReference type="ARBA" id="ARBA00022927"/>
    </source>
</evidence>
<evidence type="ECO:0000256" key="6">
    <source>
        <dbReference type="ARBA" id="ARBA00022824"/>
    </source>
</evidence>
<organism evidence="12 13">
    <name type="scientific">Rhododendron williamsianum</name>
    <dbReference type="NCBI Taxonomy" id="262921"/>
    <lineage>
        <taxon>Eukaryota</taxon>
        <taxon>Viridiplantae</taxon>
        <taxon>Streptophyta</taxon>
        <taxon>Embryophyta</taxon>
        <taxon>Tracheophyta</taxon>
        <taxon>Spermatophyta</taxon>
        <taxon>Magnoliopsida</taxon>
        <taxon>eudicotyledons</taxon>
        <taxon>Gunneridae</taxon>
        <taxon>Pentapetalae</taxon>
        <taxon>asterids</taxon>
        <taxon>Ericales</taxon>
        <taxon>Ericaceae</taxon>
        <taxon>Ericoideae</taxon>
        <taxon>Rhodoreae</taxon>
        <taxon>Rhododendron</taxon>
    </lineage>
</organism>
<sequence length="1225" mass="134283">SASAAFAPDAPYMAAGTMAGAVDLSFSSSASLEIFELDFRSEDREMPVVGESVSSERFNRLSWGKAPAGSEGFSLGLVAGGMVDGNIGIWNPLALIRMRICPVNPEFGEQMRLTLVIFFPLGENNLLFTPDLLLFPFSSAATETALLSQLSKHRGPVRGLEFNALMPNHLASGADEGEICIWDISHPAEPTHFPPLKGSGSATQGEISFLSWNSKVQHILASTSYNGTTVVWDLKKQKPVLSFTDSNRRRCSVLQWHPDVATQLIVASDDDSSPSLRLWDMRNIISPVREFVGHTKGVIAMSWCPIDSSYLLTCAKDNRTICWDIVSGEVEYDVDGSNVSAIVSELPPGTNWNFDVHWYPRIPGVISASSFDGKIGIYNIEGCSRFGVGEGDFGAVPLRAPKWYKRKAGVSFGFGGKLVSFSSKDAAGGASEVYVHNLAAEHSLVSRSSEFEAAIQNGERSSLRLLCDKKSQESECENDRETWGFLKVMFEDDGTGRTKLLTHLGFSLPTEAKDAVQDDLSQEVSAIGLEDKVAHNGGYAVDRETAALLADNGEDFFNNLPSPKAETPVSNSGDVVTVEDSVPSVEDKQQEMDGLEESADPSFEDSVQRALVVGDYKGAVALCISANKMADALVIAHVGGASLWESTRDQYLKMSHSPYLKVVSAMFNNDLMSLVNIRPLKSWKETLALLCTFAQREEWTLLCDALASRLRAVGNTLAATLCYICAGNIDKTVEIWSRSLTAEPDGKSKVDLLQDLMEKTMVLALATEQKQLSASLCKLVEKYAEILASQGLFTTAMGYLKLIGTEELSTELMILRDRITRSTEIADDFVSLLCQRKKYPSLWLSTTFSHKQGTHMVLIHQVLVQLRPLNIIIRKQYHRNSNKTFQRILMGKITNSHLARHMGEDMVLLPHINQHHSLKCLCHPKHLKFNRYLHKIEFSTLKLYNSDDCLPEILVFAILIQGNYAANSDSVEMFIYILYQMNSATPPVTHQTTVKPFVPATPPVLRNVEQYQQPTLGSQLYPGTGNPNYQTGPHVGGSLGTIPSQVGQVPGHKMSQVLAPTPASRGFMPVTSAGVQRPGMGPTESSSPTQPAQVQPAITPASPPPTVQTVDTSNVPAQQRPVIMTLTRLFNETSEALGGSRANPGKKREIEDNSRKIGALFAKLNSGDISKNASEKLVQLCQSLDNGDFGTALQIQVQLTTSDWDECNFWLATLKRMIKTRQSIR</sequence>
<dbReference type="OrthoDB" id="542917at2759"/>
<dbReference type="GO" id="GO:0005198">
    <property type="term" value="F:structural molecule activity"/>
    <property type="evidence" value="ECO:0007669"/>
    <property type="project" value="TreeGrafter"/>
</dbReference>
<dbReference type="SUPFAM" id="SSF50978">
    <property type="entry name" value="WD40 repeat-like"/>
    <property type="match status" value="1"/>
</dbReference>
<dbReference type="FunFam" id="1.25.40.1030:FF:000004">
    <property type="entry name" value="Protein transport protein SEC31 homolog B"/>
    <property type="match status" value="1"/>
</dbReference>
<comment type="subcellular location">
    <subcellularLocation>
        <location evidence="1">Endoplasmic reticulum</location>
    </subcellularLocation>
</comment>
<evidence type="ECO:0000256" key="7">
    <source>
        <dbReference type="ARBA" id="ARBA00022892"/>
    </source>
</evidence>
<dbReference type="Gene3D" id="2.130.10.10">
    <property type="entry name" value="YVTN repeat-like/Quinoprotein amine dehydrogenase"/>
    <property type="match status" value="2"/>
</dbReference>
<keyword evidence="7" id="KW-0931">ER-Golgi transport</keyword>
<feature type="non-terminal residue" evidence="12">
    <location>
        <position position="1"/>
    </location>
</feature>
<dbReference type="AlphaFoldDB" id="A0A6A4LWK5"/>
<dbReference type="InterPro" id="IPR040251">
    <property type="entry name" value="SEC31-like"/>
</dbReference>
<dbReference type="SMART" id="SM00320">
    <property type="entry name" value="WD40"/>
    <property type="match status" value="5"/>
</dbReference>
<evidence type="ECO:0000259" key="11">
    <source>
        <dbReference type="Pfam" id="PF12931"/>
    </source>
</evidence>
<dbReference type="PROSITE" id="PS50082">
    <property type="entry name" value="WD_REPEATS_2"/>
    <property type="match status" value="2"/>
</dbReference>
<evidence type="ECO:0000256" key="2">
    <source>
        <dbReference type="ARBA" id="ARBA00009358"/>
    </source>
</evidence>
<evidence type="ECO:0000256" key="9">
    <source>
        <dbReference type="PROSITE-ProRule" id="PRU00221"/>
    </source>
</evidence>
<dbReference type="GO" id="GO:0007029">
    <property type="term" value="P:endoplasmic reticulum organization"/>
    <property type="evidence" value="ECO:0007669"/>
    <property type="project" value="TreeGrafter"/>
</dbReference>
<evidence type="ECO:0000313" key="13">
    <source>
        <dbReference type="Proteomes" id="UP000428333"/>
    </source>
</evidence>
<feature type="region of interest" description="Disordered" evidence="10">
    <location>
        <begin position="1075"/>
        <end position="1112"/>
    </location>
</feature>
<keyword evidence="8" id="KW-0653">Protein transport</keyword>
<feature type="repeat" description="WD" evidence="9">
    <location>
        <begin position="150"/>
        <end position="185"/>
    </location>
</feature>
<dbReference type="InterPro" id="IPR036322">
    <property type="entry name" value="WD40_repeat_dom_sf"/>
</dbReference>
<evidence type="ECO:0000313" key="12">
    <source>
        <dbReference type="EMBL" id="KAE9459789.1"/>
    </source>
</evidence>
<dbReference type="PANTHER" id="PTHR13923">
    <property type="entry name" value="SEC31-RELATED PROTEIN"/>
    <property type="match status" value="1"/>
</dbReference>
<dbReference type="Pfam" id="PF00400">
    <property type="entry name" value="WD40"/>
    <property type="match status" value="1"/>
</dbReference>
<comment type="similarity">
    <text evidence="2">Belongs to the WD repeat SEC31 family.</text>
</comment>
<reference evidence="12 13" key="1">
    <citation type="journal article" date="2019" name="Genome Biol. Evol.">
        <title>The Rhododendron genome and chromosomal organization provide insight into shared whole-genome duplications across the heath family (Ericaceae).</title>
        <authorList>
            <person name="Soza V.L."/>
            <person name="Lindsley D."/>
            <person name="Waalkes A."/>
            <person name="Ramage E."/>
            <person name="Patwardhan R.P."/>
            <person name="Burton J.N."/>
            <person name="Adey A."/>
            <person name="Kumar A."/>
            <person name="Qiu R."/>
            <person name="Shendure J."/>
            <person name="Hall B."/>
        </authorList>
    </citation>
    <scope>NUCLEOTIDE SEQUENCE [LARGE SCALE GENOMIC DNA]</scope>
    <source>
        <strain evidence="12">RSF 1966-606</strain>
    </source>
</reference>
<dbReference type="GO" id="GO:0015031">
    <property type="term" value="P:protein transport"/>
    <property type="evidence" value="ECO:0007669"/>
    <property type="project" value="UniProtKB-KW"/>
</dbReference>
<comment type="caution">
    <text evidence="12">The sequence shown here is derived from an EMBL/GenBank/DDBJ whole genome shotgun (WGS) entry which is preliminary data.</text>
</comment>
<protein>
    <recommendedName>
        <fullName evidence="11">Sec16 Sec23-binding domain-containing protein</fullName>
    </recommendedName>
</protein>
<dbReference type="GO" id="GO:0070971">
    <property type="term" value="C:endoplasmic reticulum exit site"/>
    <property type="evidence" value="ECO:0007669"/>
    <property type="project" value="TreeGrafter"/>
</dbReference>
<name>A0A6A4LWK5_9ERIC</name>
<dbReference type="GO" id="GO:0030127">
    <property type="term" value="C:COPII vesicle coat"/>
    <property type="evidence" value="ECO:0007669"/>
    <property type="project" value="TreeGrafter"/>
</dbReference>